<evidence type="ECO:0000256" key="11">
    <source>
        <dbReference type="ARBA" id="ARBA00022840"/>
    </source>
</evidence>
<keyword evidence="12 15" id="KW-1133">Transmembrane helix</keyword>
<evidence type="ECO:0000313" key="18">
    <source>
        <dbReference type="EMBL" id="PXX79494.1"/>
    </source>
</evidence>
<dbReference type="SUPFAM" id="SSF158472">
    <property type="entry name" value="HAMP domain-like"/>
    <property type="match status" value="1"/>
</dbReference>
<dbReference type="EMBL" id="QJKI01000006">
    <property type="protein sequence ID" value="PXX79494.1"/>
    <property type="molecule type" value="Genomic_DNA"/>
</dbReference>
<evidence type="ECO:0000256" key="10">
    <source>
        <dbReference type="ARBA" id="ARBA00022777"/>
    </source>
</evidence>
<evidence type="ECO:0000256" key="13">
    <source>
        <dbReference type="ARBA" id="ARBA00023012"/>
    </source>
</evidence>
<dbReference type="GO" id="GO:0005524">
    <property type="term" value="F:ATP binding"/>
    <property type="evidence" value="ECO:0007669"/>
    <property type="project" value="UniProtKB-KW"/>
</dbReference>
<dbReference type="InterPro" id="IPR003661">
    <property type="entry name" value="HisK_dim/P_dom"/>
</dbReference>
<dbReference type="PANTHER" id="PTHR44936">
    <property type="entry name" value="SENSOR PROTEIN CREC"/>
    <property type="match status" value="1"/>
</dbReference>
<dbReference type="GO" id="GO:0005886">
    <property type="term" value="C:plasma membrane"/>
    <property type="evidence" value="ECO:0007669"/>
    <property type="project" value="UniProtKB-SubCell"/>
</dbReference>
<dbReference type="SMART" id="SM00387">
    <property type="entry name" value="HATPase_c"/>
    <property type="match status" value="1"/>
</dbReference>
<evidence type="ECO:0000256" key="4">
    <source>
        <dbReference type="ARBA" id="ARBA00022475"/>
    </source>
</evidence>
<dbReference type="InterPro" id="IPR004358">
    <property type="entry name" value="Sig_transdc_His_kin-like_C"/>
</dbReference>
<keyword evidence="13" id="KW-0902">Two-component regulatory system</keyword>
<keyword evidence="14 15" id="KW-0472">Membrane</keyword>
<dbReference type="OrthoDB" id="9804645at2"/>
<dbReference type="GO" id="GO:0000155">
    <property type="term" value="F:phosphorelay sensor kinase activity"/>
    <property type="evidence" value="ECO:0007669"/>
    <property type="project" value="InterPro"/>
</dbReference>
<dbReference type="SUPFAM" id="SSF55874">
    <property type="entry name" value="ATPase domain of HSP90 chaperone/DNA topoisomerase II/histidine kinase"/>
    <property type="match status" value="1"/>
</dbReference>
<evidence type="ECO:0000256" key="9">
    <source>
        <dbReference type="ARBA" id="ARBA00022741"/>
    </source>
</evidence>
<dbReference type="Gene3D" id="1.10.287.130">
    <property type="match status" value="1"/>
</dbReference>
<feature type="domain" description="HAMP" evidence="17">
    <location>
        <begin position="185"/>
        <end position="237"/>
    </location>
</feature>
<evidence type="ECO:0000256" key="5">
    <source>
        <dbReference type="ARBA" id="ARBA00022519"/>
    </source>
</evidence>
<comment type="catalytic activity">
    <reaction evidence="1">
        <text>ATP + protein L-histidine = ADP + protein N-phospho-L-histidine.</text>
        <dbReference type="EC" id="2.7.13.3"/>
    </reaction>
</comment>
<dbReference type="RefSeq" id="WP_110390407.1">
    <property type="nucleotide sequence ID" value="NZ_QJKI01000006.1"/>
</dbReference>
<dbReference type="PROSITE" id="PS50109">
    <property type="entry name" value="HIS_KIN"/>
    <property type="match status" value="1"/>
</dbReference>
<protein>
    <recommendedName>
        <fullName evidence="3">histidine kinase</fullName>
        <ecNumber evidence="3">2.7.13.3</ecNumber>
    </recommendedName>
</protein>
<keyword evidence="6" id="KW-0597">Phosphoprotein</keyword>
<gene>
    <name evidence="18" type="ORF">DFR34_106130</name>
</gene>
<keyword evidence="4" id="KW-1003">Cell membrane</keyword>
<dbReference type="Pfam" id="PF02518">
    <property type="entry name" value="HATPase_c"/>
    <property type="match status" value="1"/>
</dbReference>
<comment type="caution">
    <text evidence="18">The sequence shown here is derived from an EMBL/GenBank/DDBJ whole genome shotgun (WGS) entry which is preliminary data.</text>
</comment>
<evidence type="ECO:0000256" key="7">
    <source>
        <dbReference type="ARBA" id="ARBA00022679"/>
    </source>
</evidence>
<dbReference type="InterPro" id="IPR036890">
    <property type="entry name" value="HATPase_C_sf"/>
</dbReference>
<evidence type="ECO:0000256" key="1">
    <source>
        <dbReference type="ARBA" id="ARBA00000085"/>
    </source>
</evidence>
<dbReference type="SMART" id="SM00388">
    <property type="entry name" value="HisKA"/>
    <property type="match status" value="1"/>
</dbReference>
<dbReference type="InterPro" id="IPR003594">
    <property type="entry name" value="HATPase_dom"/>
</dbReference>
<keyword evidence="10 18" id="KW-0418">Kinase</keyword>
<feature type="transmembrane region" description="Helical" evidence="15">
    <location>
        <begin position="165"/>
        <end position="184"/>
    </location>
</feature>
<keyword evidence="9" id="KW-0547">Nucleotide-binding</keyword>
<evidence type="ECO:0000256" key="6">
    <source>
        <dbReference type="ARBA" id="ARBA00022553"/>
    </source>
</evidence>
<name>A0A318KN80_9NEIS</name>
<dbReference type="PRINTS" id="PR00344">
    <property type="entry name" value="BCTRLSENSOR"/>
</dbReference>
<dbReference type="SUPFAM" id="SSF47384">
    <property type="entry name" value="Homodimeric domain of signal transducing histidine kinase"/>
    <property type="match status" value="1"/>
</dbReference>
<dbReference type="PANTHER" id="PTHR44936:SF5">
    <property type="entry name" value="SENSOR HISTIDINE KINASE ENVZ"/>
    <property type="match status" value="1"/>
</dbReference>
<dbReference type="EC" id="2.7.13.3" evidence="3"/>
<dbReference type="CDD" id="cd00075">
    <property type="entry name" value="HATPase"/>
    <property type="match status" value="1"/>
</dbReference>
<keyword evidence="8 15" id="KW-0812">Transmembrane</keyword>
<evidence type="ECO:0000256" key="12">
    <source>
        <dbReference type="ARBA" id="ARBA00022989"/>
    </source>
</evidence>
<dbReference type="AlphaFoldDB" id="A0A318KN80"/>
<feature type="domain" description="Histidine kinase" evidence="16">
    <location>
        <begin position="245"/>
        <end position="444"/>
    </location>
</feature>
<proteinExistence type="predicted"/>
<keyword evidence="5" id="KW-0997">Cell inner membrane</keyword>
<dbReference type="Gene3D" id="3.30.565.10">
    <property type="entry name" value="Histidine kinase-like ATPase, C-terminal domain"/>
    <property type="match status" value="1"/>
</dbReference>
<dbReference type="InterPro" id="IPR003660">
    <property type="entry name" value="HAMP_dom"/>
</dbReference>
<sequence>MRLLRPRSLFARLAWLLVAAVAVALAVSTWLMHRDRGEQYLRNRAEFNAHRLVELANWFDTLSPAERERLAPLVSLPGLGIRLAHEDAPPEPLRVLPPPGIWLEQALRDADLRREVRLSFGRSHHDDDEHGGRRLQAWLHLADGSWMVAKVRLTPGGHMPPPPPFVGQLVATLAAVLLVALVAARSMTRPLAKLADAADALGRDLRRPPLDLRGPQEVERVAQAFNGMQSHLLEHLDTRIKLLAAMSHDLKTPITRLKLRAEMLDDDAMREKFVRDLDEMQALVQETLAYLRDELSGVSLELCDVNSLLDAWQADRAELGQHPLRHGAAERPLATAPAALRRIVDNLLDNAYRYGQGDVELDIVDRADSLSLRVRDHGPGIAPEQLEQVFEPFYRLESSRNRSSGGSGLGLTIARHLAHQLGGQLTLENAADGGLCATLTLPRR</sequence>
<evidence type="ECO:0000256" key="14">
    <source>
        <dbReference type="ARBA" id="ARBA00023136"/>
    </source>
</evidence>
<dbReference type="InterPro" id="IPR005467">
    <property type="entry name" value="His_kinase_dom"/>
</dbReference>
<dbReference type="Pfam" id="PF00512">
    <property type="entry name" value="HisKA"/>
    <property type="match status" value="1"/>
</dbReference>
<dbReference type="PROSITE" id="PS50885">
    <property type="entry name" value="HAMP"/>
    <property type="match status" value="1"/>
</dbReference>
<evidence type="ECO:0000256" key="3">
    <source>
        <dbReference type="ARBA" id="ARBA00012438"/>
    </source>
</evidence>
<comment type="subcellular location">
    <subcellularLocation>
        <location evidence="2">Cell inner membrane</location>
        <topology evidence="2">Multi-pass membrane protein</topology>
    </subcellularLocation>
</comment>
<keyword evidence="7" id="KW-0808">Transferase</keyword>
<dbReference type="InterPro" id="IPR050980">
    <property type="entry name" value="2C_sensor_his_kinase"/>
</dbReference>
<dbReference type="InterPro" id="IPR036097">
    <property type="entry name" value="HisK_dim/P_sf"/>
</dbReference>
<reference evidence="18 19" key="1">
    <citation type="submission" date="2018-05" db="EMBL/GenBank/DDBJ databases">
        <title>Genomic Encyclopedia of Type Strains, Phase IV (KMG-IV): sequencing the most valuable type-strain genomes for metagenomic binning, comparative biology and taxonomic classification.</title>
        <authorList>
            <person name="Goeker M."/>
        </authorList>
    </citation>
    <scope>NUCLEOTIDE SEQUENCE [LARGE SCALE GENOMIC DNA]</scope>
    <source>
        <strain evidence="18 19">DSM 29661</strain>
    </source>
</reference>
<organism evidence="18 19">
    <name type="scientific">Rivihabitans pingtungensis</name>
    <dbReference type="NCBI Taxonomy" id="1054498"/>
    <lineage>
        <taxon>Bacteria</taxon>
        <taxon>Pseudomonadati</taxon>
        <taxon>Pseudomonadota</taxon>
        <taxon>Betaproteobacteria</taxon>
        <taxon>Neisseriales</taxon>
        <taxon>Aquaspirillaceae</taxon>
        <taxon>Rivihabitans</taxon>
    </lineage>
</organism>
<evidence type="ECO:0000256" key="8">
    <source>
        <dbReference type="ARBA" id="ARBA00022692"/>
    </source>
</evidence>
<accession>A0A318KN80</accession>
<keyword evidence="11" id="KW-0067">ATP-binding</keyword>
<evidence type="ECO:0000259" key="17">
    <source>
        <dbReference type="PROSITE" id="PS50885"/>
    </source>
</evidence>
<dbReference type="SMART" id="SM00304">
    <property type="entry name" value="HAMP"/>
    <property type="match status" value="1"/>
</dbReference>
<evidence type="ECO:0000256" key="15">
    <source>
        <dbReference type="SAM" id="Phobius"/>
    </source>
</evidence>
<evidence type="ECO:0000259" key="16">
    <source>
        <dbReference type="PROSITE" id="PS50109"/>
    </source>
</evidence>
<evidence type="ECO:0000256" key="2">
    <source>
        <dbReference type="ARBA" id="ARBA00004429"/>
    </source>
</evidence>
<dbReference type="CDD" id="cd00082">
    <property type="entry name" value="HisKA"/>
    <property type="match status" value="1"/>
</dbReference>
<dbReference type="Pfam" id="PF00672">
    <property type="entry name" value="HAMP"/>
    <property type="match status" value="1"/>
</dbReference>
<keyword evidence="19" id="KW-1185">Reference proteome</keyword>
<dbReference type="Proteomes" id="UP000247555">
    <property type="component" value="Unassembled WGS sequence"/>
</dbReference>
<evidence type="ECO:0000313" key="19">
    <source>
        <dbReference type="Proteomes" id="UP000247555"/>
    </source>
</evidence>